<evidence type="ECO:0000256" key="2">
    <source>
        <dbReference type="SAM" id="Phobius"/>
    </source>
</evidence>
<keyword evidence="2" id="KW-0812">Transmembrane</keyword>
<keyword evidence="5" id="KW-1185">Reference proteome</keyword>
<dbReference type="PANTHER" id="PTHR45964">
    <property type="entry name" value="WSCD FAMILY MEMBER CG9164"/>
    <property type="match status" value="1"/>
</dbReference>
<proteinExistence type="inferred from homology"/>
<evidence type="ECO:0000256" key="1">
    <source>
        <dbReference type="ARBA" id="ARBA00010236"/>
    </source>
</evidence>
<feature type="domain" description="Sulfotransferase" evidence="3">
    <location>
        <begin position="118"/>
        <end position="237"/>
    </location>
</feature>
<accession>A0ABD0KYI1</accession>
<protein>
    <recommendedName>
        <fullName evidence="3">Sulfotransferase domain-containing protein</fullName>
    </recommendedName>
</protein>
<organism evidence="4 5">
    <name type="scientific">Batillaria attramentaria</name>
    <dbReference type="NCBI Taxonomy" id="370345"/>
    <lineage>
        <taxon>Eukaryota</taxon>
        <taxon>Metazoa</taxon>
        <taxon>Spiralia</taxon>
        <taxon>Lophotrochozoa</taxon>
        <taxon>Mollusca</taxon>
        <taxon>Gastropoda</taxon>
        <taxon>Caenogastropoda</taxon>
        <taxon>Sorbeoconcha</taxon>
        <taxon>Cerithioidea</taxon>
        <taxon>Batillariidae</taxon>
        <taxon>Batillaria</taxon>
    </lineage>
</organism>
<dbReference type="AlphaFoldDB" id="A0ABD0KYI1"/>
<sequence length="295" mass="33768">MAALDWLYPSKAVLAPFVVLGLFLVAYNVGTVSKPCQIQQDASPVSSEPRMQEPCPLPGAGRFSRVKLNSTGLLSFPGSGNTWTRHILTTATGILTASVYNNQEDVPLTGIRGRAQRVLVVKTHNLDKLPFSLDRYVIIIRNPYDCLLAAFNRRSEAGVPFQQHIAHQPKEAFLDEWDTFVDGSMKHWSSNYLNWSKLQKPVHLLVYHRLLAQLEPELRDVIDFLHEPSIHPMIHCAARDKEGDAHRQKEEWQEKFAVFSHKQKRYLNDAIDTVQEAWEKRTGKNFADFQKWKRP</sequence>
<comment type="caution">
    <text evidence="4">The sequence shown here is derived from an EMBL/GenBank/DDBJ whole genome shotgun (WGS) entry which is preliminary data.</text>
</comment>
<dbReference type="PANTHER" id="PTHR45964:SF5">
    <property type="entry name" value="WSCD FAMILY MEMBER CG9164"/>
    <property type="match status" value="1"/>
</dbReference>
<gene>
    <name evidence="4" type="ORF">BaRGS_00016569</name>
</gene>
<dbReference type="InterPro" id="IPR027417">
    <property type="entry name" value="P-loop_NTPase"/>
</dbReference>
<reference evidence="4 5" key="1">
    <citation type="journal article" date="2023" name="Sci. Data">
        <title>Genome assembly of the Korean intertidal mud-creeper Batillaria attramentaria.</title>
        <authorList>
            <person name="Patra A.K."/>
            <person name="Ho P.T."/>
            <person name="Jun S."/>
            <person name="Lee S.J."/>
            <person name="Kim Y."/>
            <person name="Won Y.J."/>
        </authorList>
    </citation>
    <scope>NUCLEOTIDE SEQUENCE [LARGE SCALE GENOMIC DNA]</scope>
    <source>
        <strain evidence="4">Wonlab-2016</strain>
    </source>
</reference>
<evidence type="ECO:0000313" key="4">
    <source>
        <dbReference type="EMBL" id="KAK7492272.1"/>
    </source>
</evidence>
<dbReference type="Proteomes" id="UP001519460">
    <property type="component" value="Unassembled WGS sequence"/>
</dbReference>
<evidence type="ECO:0000313" key="5">
    <source>
        <dbReference type="Proteomes" id="UP001519460"/>
    </source>
</evidence>
<dbReference type="InterPro" id="IPR000863">
    <property type="entry name" value="Sulfotransferase_dom"/>
</dbReference>
<dbReference type="InterPro" id="IPR051589">
    <property type="entry name" value="Sialate-O-sulfotransferase"/>
</dbReference>
<dbReference type="Gene3D" id="3.40.50.300">
    <property type="entry name" value="P-loop containing nucleotide triphosphate hydrolases"/>
    <property type="match status" value="1"/>
</dbReference>
<feature type="transmembrane region" description="Helical" evidence="2">
    <location>
        <begin position="12"/>
        <end position="30"/>
    </location>
</feature>
<dbReference type="Pfam" id="PF00685">
    <property type="entry name" value="Sulfotransfer_1"/>
    <property type="match status" value="1"/>
</dbReference>
<keyword evidence="2" id="KW-0472">Membrane</keyword>
<dbReference type="EMBL" id="JACVVK020000105">
    <property type="protein sequence ID" value="KAK7492272.1"/>
    <property type="molecule type" value="Genomic_DNA"/>
</dbReference>
<name>A0ABD0KYI1_9CAEN</name>
<dbReference type="SUPFAM" id="SSF52540">
    <property type="entry name" value="P-loop containing nucleoside triphosphate hydrolases"/>
    <property type="match status" value="1"/>
</dbReference>
<keyword evidence="2" id="KW-1133">Transmembrane helix</keyword>
<evidence type="ECO:0000259" key="3">
    <source>
        <dbReference type="Pfam" id="PF00685"/>
    </source>
</evidence>
<comment type="similarity">
    <text evidence="1">Belongs to the WSCD family.</text>
</comment>